<keyword evidence="1" id="KW-1133">Transmembrane helix</keyword>
<feature type="transmembrane region" description="Helical" evidence="1">
    <location>
        <begin position="62"/>
        <end position="86"/>
    </location>
</feature>
<dbReference type="Proteomes" id="UP001597013">
    <property type="component" value="Unassembled WGS sequence"/>
</dbReference>
<accession>A0ABW3NC15</accession>
<dbReference type="InterPro" id="IPR025698">
    <property type="entry name" value="2TM_dom"/>
</dbReference>
<evidence type="ECO:0000313" key="3">
    <source>
        <dbReference type="EMBL" id="MFD1064176.1"/>
    </source>
</evidence>
<dbReference type="EMBL" id="JBHTJL010000016">
    <property type="protein sequence ID" value="MFD1064176.1"/>
    <property type="molecule type" value="Genomic_DNA"/>
</dbReference>
<dbReference type="RefSeq" id="WP_386132309.1">
    <property type="nucleotide sequence ID" value="NZ_JBHTJL010000016.1"/>
</dbReference>
<name>A0ABW3NC15_9FLAO</name>
<sequence>MSNNTVFTKVEKAKLRLEKLKRFYSHLAVYFTINIIISVFKFSNHVDTWDAFISKLFSLDILFTWSVWGVLLLIHAFSVFVFPKLLGYEWEEKKIEQLMEEELNSKK</sequence>
<protein>
    <submittedName>
        <fullName evidence="3">2TM domain-containing protein</fullName>
    </submittedName>
</protein>
<reference evidence="4" key="1">
    <citation type="journal article" date="2019" name="Int. J. Syst. Evol. Microbiol.">
        <title>The Global Catalogue of Microorganisms (GCM) 10K type strain sequencing project: providing services to taxonomists for standard genome sequencing and annotation.</title>
        <authorList>
            <consortium name="The Broad Institute Genomics Platform"/>
            <consortium name="The Broad Institute Genome Sequencing Center for Infectious Disease"/>
            <person name="Wu L."/>
            <person name="Ma J."/>
        </authorList>
    </citation>
    <scope>NUCLEOTIDE SEQUENCE [LARGE SCALE GENOMIC DNA]</scope>
    <source>
        <strain evidence="4">CCUG 62215</strain>
    </source>
</reference>
<keyword evidence="1" id="KW-0812">Transmembrane</keyword>
<dbReference type="Pfam" id="PF13239">
    <property type="entry name" value="2TM"/>
    <property type="match status" value="1"/>
</dbReference>
<evidence type="ECO:0000313" key="4">
    <source>
        <dbReference type="Proteomes" id="UP001597013"/>
    </source>
</evidence>
<feature type="domain" description="2TM" evidence="2">
    <location>
        <begin position="11"/>
        <end position="100"/>
    </location>
</feature>
<evidence type="ECO:0000259" key="2">
    <source>
        <dbReference type="Pfam" id="PF13239"/>
    </source>
</evidence>
<gene>
    <name evidence="3" type="ORF">ACFQ1Q_13035</name>
</gene>
<organism evidence="3 4">
    <name type="scientific">Winogradskyella litorisediminis</name>
    <dbReference type="NCBI Taxonomy" id="1156618"/>
    <lineage>
        <taxon>Bacteria</taxon>
        <taxon>Pseudomonadati</taxon>
        <taxon>Bacteroidota</taxon>
        <taxon>Flavobacteriia</taxon>
        <taxon>Flavobacteriales</taxon>
        <taxon>Flavobacteriaceae</taxon>
        <taxon>Winogradskyella</taxon>
    </lineage>
</organism>
<evidence type="ECO:0000256" key="1">
    <source>
        <dbReference type="SAM" id="Phobius"/>
    </source>
</evidence>
<proteinExistence type="predicted"/>
<comment type="caution">
    <text evidence="3">The sequence shown here is derived from an EMBL/GenBank/DDBJ whole genome shotgun (WGS) entry which is preliminary data.</text>
</comment>
<feature type="transmembrane region" description="Helical" evidence="1">
    <location>
        <begin position="23"/>
        <end position="42"/>
    </location>
</feature>
<keyword evidence="4" id="KW-1185">Reference proteome</keyword>
<keyword evidence="1" id="KW-0472">Membrane</keyword>